<dbReference type="SUPFAM" id="SSF53850">
    <property type="entry name" value="Periplasmic binding protein-like II"/>
    <property type="match status" value="1"/>
</dbReference>
<dbReference type="EMBL" id="ALAO01000213">
    <property type="protein sequence ID" value="EKO38769.1"/>
    <property type="molecule type" value="Genomic_DNA"/>
</dbReference>
<evidence type="ECO:0000256" key="1">
    <source>
        <dbReference type="SAM" id="SignalP"/>
    </source>
</evidence>
<name>K6GCC9_9BACT</name>
<dbReference type="PANTHER" id="PTHR37945:SF1">
    <property type="entry name" value="EXTRACELLULAR TUNGSTATE BINDING PROTEIN"/>
    <property type="match status" value="1"/>
</dbReference>
<dbReference type="Pfam" id="PF12849">
    <property type="entry name" value="PBP_like_2"/>
    <property type="match status" value="1"/>
</dbReference>
<dbReference type="Proteomes" id="UP000006272">
    <property type="component" value="Unassembled WGS sequence"/>
</dbReference>
<sequence>MRAIIPLALILFLAMFLAAGPAQAGPAVEESYGPGPKAFSLATGSPGELGLLKLLGEGYCAQAGCRLDWIKAGSGQSLDMLQKGDVDMIMVHAPAAEKKALAEGWAGCSSLIGSNEFFIVGPAADPAGIAKATSAADAYRKIAQAQAKFFSRGDNSGTHKKEMDTWKDAGLTPSGDWYVVTKAFMTATLKRANDEGGYFMTDSSTWAAEKKNTPKLQILFSGDKKLVNTYHALCRQTDGKPASELAAGFIAFVASPKGQDIIRAFGKDAHGEALYNDAAYAKKYE</sequence>
<dbReference type="AlphaFoldDB" id="K6GCC9"/>
<feature type="domain" description="PBP" evidence="2">
    <location>
        <begin position="35"/>
        <end position="256"/>
    </location>
</feature>
<feature type="signal peptide" evidence="1">
    <location>
        <begin position="1"/>
        <end position="24"/>
    </location>
</feature>
<accession>K6GCC9</accession>
<feature type="chain" id="PRO_5005353565" evidence="1">
    <location>
        <begin position="25"/>
        <end position="285"/>
    </location>
</feature>
<protein>
    <submittedName>
        <fullName evidence="3">ABC-type tungstate transport system, permease component</fullName>
    </submittedName>
</protein>
<dbReference type="InterPro" id="IPR024370">
    <property type="entry name" value="PBP_domain"/>
</dbReference>
<keyword evidence="1" id="KW-0732">Signal</keyword>
<organism evidence="3 4">
    <name type="scientific">Solidesulfovibrio magneticus str. Maddingley MBC34</name>
    <dbReference type="NCBI Taxonomy" id="1206767"/>
    <lineage>
        <taxon>Bacteria</taxon>
        <taxon>Pseudomonadati</taxon>
        <taxon>Thermodesulfobacteriota</taxon>
        <taxon>Desulfovibrionia</taxon>
        <taxon>Desulfovibrionales</taxon>
        <taxon>Desulfovibrionaceae</taxon>
        <taxon>Solidesulfovibrio</taxon>
    </lineage>
</organism>
<dbReference type="PANTHER" id="PTHR37945">
    <property type="entry name" value="EXTRACELLULAR TUNGSTATE BINDING PROTEIN"/>
    <property type="match status" value="1"/>
</dbReference>
<evidence type="ECO:0000259" key="2">
    <source>
        <dbReference type="Pfam" id="PF12849"/>
    </source>
</evidence>
<evidence type="ECO:0000313" key="3">
    <source>
        <dbReference type="EMBL" id="EKO38769.1"/>
    </source>
</evidence>
<dbReference type="Gene3D" id="3.40.190.10">
    <property type="entry name" value="Periplasmic binding protein-like II"/>
    <property type="match status" value="2"/>
</dbReference>
<reference evidence="3 4" key="1">
    <citation type="submission" date="2012-07" db="EMBL/GenBank/DDBJ databases">
        <title>Draft genome sequence of Desulfovibrio magneticus str. Maddingley MBC34 obtained from a metagenomic sequence of a methanogenic enrichment isolated from coal-seam formation water in Victoria, Australia.</title>
        <authorList>
            <person name="Greenfield P."/>
            <person name="Hendry P."/>
            <person name="Li D."/>
            <person name="Rosewarne C.P."/>
            <person name="Tran-Dinh N."/>
            <person name="Elbourne L.D.H."/>
            <person name="Paulsen I.T."/>
            <person name="Midgley D.J."/>
        </authorList>
    </citation>
    <scope>NUCLEOTIDE SEQUENCE [LARGE SCALE GENOMIC DNA]</scope>
    <source>
        <strain evidence="4">Maddingley MBC34</strain>
    </source>
</reference>
<proteinExistence type="predicted"/>
<comment type="caution">
    <text evidence="3">The sequence shown here is derived from an EMBL/GenBank/DDBJ whole genome shotgun (WGS) entry which is preliminary data.</text>
</comment>
<gene>
    <name evidence="3" type="ORF">B193_2528</name>
</gene>
<dbReference type="PATRIC" id="fig|1206767.3.peg.2475"/>
<evidence type="ECO:0000313" key="4">
    <source>
        <dbReference type="Proteomes" id="UP000006272"/>
    </source>
</evidence>
<dbReference type="InterPro" id="IPR052738">
    <property type="entry name" value="ABC-Tungstate_binding"/>
</dbReference>